<dbReference type="GO" id="GO:0003677">
    <property type="term" value="F:DNA binding"/>
    <property type="evidence" value="ECO:0007669"/>
    <property type="project" value="UniProtKB-KW"/>
</dbReference>
<proteinExistence type="predicted"/>
<dbReference type="RefSeq" id="WP_179826346.1">
    <property type="nucleotide sequence ID" value="NZ_JACCFS010000001.1"/>
</dbReference>
<dbReference type="InterPro" id="IPR011991">
    <property type="entry name" value="ArsR-like_HTH"/>
</dbReference>
<keyword evidence="1" id="KW-0805">Transcription regulation</keyword>
<comment type="caution">
    <text evidence="5">The sequence shown here is derived from an EMBL/GenBank/DDBJ whole genome shotgun (WGS) entry which is preliminary data.</text>
</comment>
<keyword evidence="6" id="KW-1185">Reference proteome</keyword>
<dbReference type="Pfam" id="PF01638">
    <property type="entry name" value="HxlR"/>
    <property type="match status" value="1"/>
</dbReference>
<dbReference type="AlphaFoldDB" id="A0A7Z0EQK4"/>
<evidence type="ECO:0000259" key="4">
    <source>
        <dbReference type="PROSITE" id="PS51118"/>
    </source>
</evidence>
<reference evidence="5 6" key="1">
    <citation type="submission" date="2020-07" db="EMBL/GenBank/DDBJ databases">
        <title>Sequencing the genomes of 1000 actinobacteria strains.</title>
        <authorList>
            <person name="Klenk H.-P."/>
        </authorList>
    </citation>
    <scope>NUCLEOTIDE SEQUENCE [LARGE SCALE GENOMIC DNA]</scope>
    <source>
        <strain evidence="5 6">DSM 44442</strain>
    </source>
</reference>
<dbReference type="Proteomes" id="UP000572051">
    <property type="component" value="Unassembled WGS sequence"/>
</dbReference>
<dbReference type="InterPro" id="IPR036390">
    <property type="entry name" value="WH_DNA-bd_sf"/>
</dbReference>
<evidence type="ECO:0000313" key="6">
    <source>
        <dbReference type="Proteomes" id="UP000572051"/>
    </source>
</evidence>
<keyword evidence="2 5" id="KW-0238">DNA-binding</keyword>
<dbReference type="SUPFAM" id="SSF46785">
    <property type="entry name" value="Winged helix' DNA-binding domain"/>
    <property type="match status" value="1"/>
</dbReference>
<dbReference type="InterPro" id="IPR036388">
    <property type="entry name" value="WH-like_DNA-bd_sf"/>
</dbReference>
<evidence type="ECO:0000256" key="3">
    <source>
        <dbReference type="ARBA" id="ARBA00023163"/>
    </source>
</evidence>
<organism evidence="5 6">
    <name type="scientific">Nocardiopsis aegyptia</name>
    <dbReference type="NCBI Taxonomy" id="220378"/>
    <lineage>
        <taxon>Bacteria</taxon>
        <taxon>Bacillati</taxon>
        <taxon>Actinomycetota</taxon>
        <taxon>Actinomycetes</taxon>
        <taxon>Streptosporangiales</taxon>
        <taxon>Nocardiopsidaceae</taxon>
        <taxon>Nocardiopsis</taxon>
    </lineage>
</organism>
<keyword evidence="3" id="KW-0804">Transcription</keyword>
<sequence length="119" mass="12940">MALTRRPGAYHCGTEAAMDVIGGRWKVSVLWALEDGDGGPLRFGQLRRILGGITEKVLASHLRELVEDGIVHRQDFAEVPPRVEYSLTPRGKSLYDALETLGDWGQANIIDAASAPSPT</sequence>
<dbReference type="PANTHER" id="PTHR33204">
    <property type="entry name" value="TRANSCRIPTIONAL REGULATOR, MARR FAMILY"/>
    <property type="match status" value="1"/>
</dbReference>
<feature type="domain" description="HTH hxlR-type" evidence="4">
    <location>
        <begin position="12"/>
        <end position="113"/>
    </location>
</feature>
<gene>
    <name evidence="5" type="ORF">HNR10_004323</name>
</gene>
<dbReference type="CDD" id="cd00090">
    <property type="entry name" value="HTH_ARSR"/>
    <property type="match status" value="1"/>
</dbReference>
<protein>
    <submittedName>
        <fullName evidence="5">DNA-binding HxlR family transcriptional regulator</fullName>
    </submittedName>
</protein>
<evidence type="ECO:0000256" key="1">
    <source>
        <dbReference type="ARBA" id="ARBA00023015"/>
    </source>
</evidence>
<accession>A0A7Z0EQK4</accession>
<evidence type="ECO:0000313" key="5">
    <source>
        <dbReference type="EMBL" id="NYJ36442.1"/>
    </source>
</evidence>
<dbReference type="PANTHER" id="PTHR33204:SF29">
    <property type="entry name" value="TRANSCRIPTIONAL REGULATOR"/>
    <property type="match status" value="1"/>
</dbReference>
<dbReference type="Gene3D" id="1.10.10.10">
    <property type="entry name" value="Winged helix-like DNA-binding domain superfamily/Winged helix DNA-binding domain"/>
    <property type="match status" value="1"/>
</dbReference>
<dbReference type="EMBL" id="JACCFS010000001">
    <property type="protein sequence ID" value="NYJ36442.1"/>
    <property type="molecule type" value="Genomic_DNA"/>
</dbReference>
<evidence type="ECO:0000256" key="2">
    <source>
        <dbReference type="ARBA" id="ARBA00023125"/>
    </source>
</evidence>
<dbReference type="PROSITE" id="PS51118">
    <property type="entry name" value="HTH_HXLR"/>
    <property type="match status" value="1"/>
</dbReference>
<dbReference type="InterPro" id="IPR002577">
    <property type="entry name" value="HTH_HxlR"/>
</dbReference>
<name>A0A7Z0EQK4_9ACTN</name>